<dbReference type="PROSITE" id="PS51318">
    <property type="entry name" value="TAT"/>
    <property type="match status" value="1"/>
</dbReference>
<dbReference type="SUPFAM" id="SSF51905">
    <property type="entry name" value="FAD/NAD(P)-binding domain"/>
    <property type="match status" value="1"/>
</dbReference>
<dbReference type="RefSeq" id="WP_147159259.1">
    <property type="nucleotide sequence ID" value="NZ_BJYR01000012.1"/>
</dbReference>
<dbReference type="AlphaFoldDB" id="A0A512AJS3"/>
<dbReference type="Pfam" id="PF13450">
    <property type="entry name" value="NAD_binding_8"/>
    <property type="match status" value="1"/>
</dbReference>
<dbReference type="Gene3D" id="3.50.50.60">
    <property type="entry name" value="FAD/NAD(P)-binding domain"/>
    <property type="match status" value="1"/>
</dbReference>
<proteinExistence type="predicted"/>
<accession>A0A512AJS3</accession>
<sequence>MAEWTDKELGLHLPIARRDFIGGVAAGAAMAAAPKALAQAAPTSAAASAAGSDYPPLLTGLRGQYPGSFEAAHMARDGDFTGALQAEDSGEHYDLVIVGGGISGLAAAYFYRQALGDDRKILILDNHDDFGGHAKRNEFHYEGRTILAYGGTMSIESPFPYSFTSKKLLAELGVDLTSYHRYETKAYDGLGSATFFDKEHFLADKLVTGTGAKPWPQFFAEAPLTGAVRGDLTRIFTEKVNYLPNLTPEARAEYLRHISYQDYLLKHAKMLPESLPFFLGHYFRNNKRVDTLPAWEAALGGRMPGFAGMDLPEQITAEAQHFHWPDGNATVARLLVSRLIPGAFPSDKLDQESVVLAPARYAALDNPANPTRIRLKSMVIRAEHIGKPARQTEKAVRVVYVKDGKRVSVTGANVIMACFNMVIPFIVPELPQPQKDALHYASKVPMQYTNVLVKNWRPWAKLGVKSIGAPNGYHIGASLDTPMNIGGYASALTPDEPVVIHMVRNPNQPGLPRKEQNRLGRAMMLAEEYPAIEREIRLQLQRMLGGAGFNAARDIAAITVNRWPHGYAYTYDTLGDPEVPDELRPHVIGRQTFGRIAIANADAAGSAFTNTAIDMGERAVQECLISRGLI</sequence>
<reference evidence="1 2" key="1">
    <citation type="submission" date="2019-07" db="EMBL/GenBank/DDBJ databases">
        <title>Whole genome shotgun sequence of Novosphingobium sediminis NBRC 106119.</title>
        <authorList>
            <person name="Hosoyama A."/>
            <person name="Uohara A."/>
            <person name="Ohji S."/>
            <person name="Ichikawa N."/>
        </authorList>
    </citation>
    <scope>NUCLEOTIDE SEQUENCE [LARGE SCALE GENOMIC DNA]</scope>
    <source>
        <strain evidence="1 2">NBRC 106119</strain>
    </source>
</reference>
<organism evidence="1 2">
    <name type="scientific">Novosphingobium sediminis</name>
    <dbReference type="NCBI Taxonomy" id="707214"/>
    <lineage>
        <taxon>Bacteria</taxon>
        <taxon>Pseudomonadati</taxon>
        <taxon>Pseudomonadota</taxon>
        <taxon>Alphaproteobacteria</taxon>
        <taxon>Sphingomonadales</taxon>
        <taxon>Sphingomonadaceae</taxon>
        <taxon>Novosphingobium</taxon>
    </lineage>
</organism>
<comment type="caution">
    <text evidence="1">The sequence shown here is derived from an EMBL/GenBank/DDBJ whole genome shotgun (WGS) entry which is preliminary data.</text>
</comment>
<evidence type="ECO:0000313" key="2">
    <source>
        <dbReference type="Proteomes" id="UP000321464"/>
    </source>
</evidence>
<dbReference type="OrthoDB" id="231484at2"/>
<gene>
    <name evidence="1" type="primary">spdH</name>
    <name evidence="1" type="ORF">NSE01_17660</name>
</gene>
<protein>
    <submittedName>
        <fullName evidence="1">Spermidine dehydrogenase SpdH</fullName>
    </submittedName>
</protein>
<evidence type="ECO:0000313" key="1">
    <source>
        <dbReference type="EMBL" id="GEN99933.1"/>
    </source>
</evidence>
<dbReference type="InterPro" id="IPR006311">
    <property type="entry name" value="TAT_signal"/>
</dbReference>
<dbReference type="EMBL" id="BJYR01000012">
    <property type="protein sequence ID" value="GEN99933.1"/>
    <property type="molecule type" value="Genomic_DNA"/>
</dbReference>
<name>A0A512AJS3_9SPHN</name>
<keyword evidence="2" id="KW-1185">Reference proteome</keyword>
<dbReference type="Proteomes" id="UP000321464">
    <property type="component" value="Unassembled WGS sequence"/>
</dbReference>
<dbReference type="InterPro" id="IPR036188">
    <property type="entry name" value="FAD/NAD-bd_sf"/>
</dbReference>